<dbReference type="EMBL" id="SRZB01000023">
    <property type="protein sequence ID" value="TGX98009.1"/>
    <property type="molecule type" value="Genomic_DNA"/>
</dbReference>
<keyword evidence="2" id="KW-1185">Reference proteome</keyword>
<dbReference type="Proteomes" id="UP000307720">
    <property type="component" value="Unassembled WGS sequence"/>
</dbReference>
<sequence length="134" mass="15454">MAMKIRGKIAVWFWIIYLGGTAGMLYELFFSRDSLAALLVGFVIFQVVFLPILIRNYVRVEKDVLTVCFGFGKDSVSIEEILEVYSTHDPIASSAASLDRIVIRSRRKEMMCAVQEKERLFGELKRINPKIRFR</sequence>
<proteinExistence type="predicted"/>
<organism evidence="1 2">
    <name type="scientific">Hominisplanchenecus murintestinalis</name>
    <dbReference type="NCBI Taxonomy" id="2941517"/>
    <lineage>
        <taxon>Bacteria</taxon>
        <taxon>Bacillati</taxon>
        <taxon>Bacillota</taxon>
        <taxon>Clostridia</taxon>
        <taxon>Lachnospirales</taxon>
        <taxon>Lachnospiraceae</taxon>
        <taxon>Hominisplanchenecus</taxon>
    </lineage>
</organism>
<gene>
    <name evidence="1" type="ORF">E5357_10605</name>
</gene>
<protein>
    <submittedName>
        <fullName evidence="1">Uncharacterized protein</fullName>
    </submittedName>
</protein>
<name>A0AC61QZE1_9FIRM</name>
<evidence type="ECO:0000313" key="2">
    <source>
        <dbReference type="Proteomes" id="UP000307720"/>
    </source>
</evidence>
<accession>A0AC61QZE1</accession>
<reference evidence="1" key="1">
    <citation type="submission" date="2019-04" db="EMBL/GenBank/DDBJ databases">
        <title>Microbes associate with the intestines of laboratory mice.</title>
        <authorList>
            <person name="Navarre W."/>
            <person name="Wong E."/>
            <person name="Huang K."/>
            <person name="Tropini C."/>
            <person name="Ng K."/>
            <person name="Yu B."/>
        </authorList>
    </citation>
    <scope>NUCLEOTIDE SEQUENCE</scope>
    <source>
        <strain evidence="1">NM72_1-8</strain>
    </source>
</reference>
<evidence type="ECO:0000313" key="1">
    <source>
        <dbReference type="EMBL" id="TGX98009.1"/>
    </source>
</evidence>
<comment type="caution">
    <text evidence="1">The sequence shown here is derived from an EMBL/GenBank/DDBJ whole genome shotgun (WGS) entry which is preliminary data.</text>
</comment>